<feature type="transmembrane region" description="Helical" evidence="7">
    <location>
        <begin position="6"/>
        <end position="28"/>
    </location>
</feature>
<keyword evidence="4 7" id="KW-0812">Transmembrane</keyword>
<dbReference type="PANTHER" id="PTHR22926:SF5">
    <property type="entry name" value="PHOSPHO-N-ACETYLMURAMOYL-PENTAPEPTIDE-TRANSFERASE HOMOLOG"/>
    <property type="match status" value="1"/>
</dbReference>
<dbReference type="HAMAP" id="MF_00038">
    <property type="entry name" value="MraY"/>
    <property type="match status" value="1"/>
</dbReference>
<dbReference type="PROSITE" id="PS01347">
    <property type="entry name" value="MRAY_1"/>
    <property type="match status" value="1"/>
</dbReference>
<dbReference type="Pfam" id="PF10555">
    <property type="entry name" value="MraY_sig1"/>
    <property type="match status" value="1"/>
</dbReference>
<dbReference type="Proteomes" id="UP001597267">
    <property type="component" value="Unassembled WGS sequence"/>
</dbReference>
<dbReference type="EMBL" id="JBHTOP010000005">
    <property type="protein sequence ID" value="MFD1671135.1"/>
    <property type="molecule type" value="Genomic_DNA"/>
</dbReference>
<dbReference type="GO" id="GO:0016740">
    <property type="term" value="F:transferase activity"/>
    <property type="evidence" value="ECO:0007669"/>
    <property type="project" value="UniProtKB-KW"/>
</dbReference>
<comment type="pathway">
    <text evidence="7">Cell wall biogenesis; peptidoglycan biosynthesis.</text>
</comment>
<feature type="transmembrane region" description="Helical" evidence="7">
    <location>
        <begin position="49"/>
        <end position="73"/>
    </location>
</feature>
<feature type="transmembrane region" description="Helical" evidence="7">
    <location>
        <begin position="140"/>
        <end position="163"/>
    </location>
</feature>
<dbReference type="CDD" id="cd06852">
    <property type="entry name" value="GT_MraY"/>
    <property type="match status" value="1"/>
</dbReference>
<comment type="caution">
    <text evidence="9">The sequence shown here is derived from an EMBL/GenBank/DDBJ whole genome shotgun (WGS) entry which is preliminary data.</text>
</comment>
<feature type="transmembrane region" description="Helical" evidence="7">
    <location>
        <begin position="299"/>
        <end position="319"/>
    </location>
</feature>
<keyword evidence="7" id="KW-0479">Metal-binding</keyword>
<evidence type="ECO:0000256" key="4">
    <source>
        <dbReference type="ARBA" id="ARBA00022692"/>
    </source>
</evidence>
<keyword evidence="10" id="KW-1185">Reference proteome</keyword>
<evidence type="ECO:0000256" key="5">
    <source>
        <dbReference type="ARBA" id="ARBA00022989"/>
    </source>
</evidence>
<evidence type="ECO:0000313" key="9">
    <source>
        <dbReference type="EMBL" id="MFD1671135.1"/>
    </source>
</evidence>
<dbReference type="PROSITE" id="PS01348">
    <property type="entry name" value="MRAY_2"/>
    <property type="match status" value="1"/>
</dbReference>
<feature type="transmembrane region" description="Helical" evidence="7">
    <location>
        <begin position="226"/>
        <end position="247"/>
    </location>
</feature>
<evidence type="ECO:0000256" key="3">
    <source>
        <dbReference type="ARBA" id="ARBA00022679"/>
    </source>
</evidence>
<comment type="catalytic activity">
    <reaction evidence="7">
        <text>UDP-N-acetyl-alpha-D-muramoyl-L-alanyl-gamma-D-glutamyl-L-lysyl-D-alanyl-D-alanine + di-trans,octa-cis-undecaprenyl phosphate = Mur2Ac(oyl-L-Ala-gamma-D-Glu-L-Lys-D-Ala-D-Ala)-di-trans,octa-cis-undecaprenyl diphosphate + UMP</text>
        <dbReference type="Rhea" id="RHEA:21920"/>
        <dbReference type="ChEBI" id="CHEBI:57865"/>
        <dbReference type="ChEBI" id="CHEBI:60032"/>
        <dbReference type="ChEBI" id="CHEBI:60392"/>
        <dbReference type="ChEBI" id="CHEBI:70758"/>
        <dbReference type="EC" id="2.7.8.13"/>
    </reaction>
</comment>
<feature type="transmembrane region" description="Helical" evidence="7">
    <location>
        <begin position="253"/>
        <end position="278"/>
    </location>
</feature>
<keyword evidence="7" id="KW-0132">Cell division</keyword>
<evidence type="ECO:0000256" key="2">
    <source>
        <dbReference type="ARBA" id="ARBA00005583"/>
    </source>
</evidence>
<evidence type="ECO:0000256" key="6">
    <source>
        <dbReference type="ARBA" id="ARBA00023136"/>
    </source>
</evidence>
<keyword evidence="6 7" id="KW-0472">Membrane</keyword>
<sequence length="321" mass="35977">MNSLQIIITILSAFILTVLIMPRLITYFRRHKEGQMIREEGPKWHEKKSGTPTMGGVAFLIVAVIVSIIIGIWTKQLTHSLLITLFILVLYGLVGFLDDSVKIFKKRNMGLKAWQKFLAQIAGGVIFLAVFYMDRFEHSLFIPGLGMISANWLYILFVLFWLVGFSNAVNLTDGLDGLVGGLSIIAFMTYGVIAYQQQQYDILVLTLAFIGGLAAFLIFNHKPAKIFMGDVGSLAIGGVLAAISILLHREWSLLLIGLVFVLETASVILQVASFKLTGKRIFKMTPIHHHFEMMGWSEWRVVITFWSTGLVCAIIYLSLFL</sequence>
<keyword evidence="7" id="KW-0961">Cell wall biogenesis/degradation</keyword>
<dbReference type="InterPro" id="IPR018480">
    <property type="entry name" value="PNAcMuramoyl-5peptid_Trfase_CS"/>
</dbReference>
<proteinExistence type="inferred from homology"/>
<keyword evidence="7" id="KW-0460">Magnesium</keyword>
<dbReference type="EC" id="2.7.8.13" evidence="7 8"/>
<keyword evidence="5 7" id="KW-1133">Transmembrane helix</keyword>
<evidence type="ECO:0000256" key="8">
    <source>
        <dbReference type="NCBIfam" id="TIGR00445"/>
    </source>
</evidence>
<feature type="transmembrane region" description="Helical" evidence="7">
    <location>
        <begin position="79"/>
        <end position="97"/>
    </location>
</feature>
<feature type="transmembrane region" description="Helical" evidence="7">
    <location>
        <begin position="202"/>
        <end position="219"/>
    </location>
</feature>
<dbReference type="RefSeq" id="WP_125714235.1">
    <property type="nucleotide sequence ID" value="NZ_JBHTOP010000005.1"/>
</dbReference>
<accession>A0ABW4J6R7</accession>
<comment type="similarity">
    <text evidence="2 7">Belongs to the glycosyltransferase 4 family. MraY subfamily.</text>
</comment>
<feature type="transmembrane region" description="Helical" evidence="7">
    <location>
        <begin position="117"/>
        <end position="134"/>
    </location>
</feature>
<comment type="subcellular location">
    <subcellularLocation>
        <location evidence="7">Cell membrane</location>
        <topology evidence="7">Multi-pass membrane protein</topology>
    </subcellularLocation>
    <subcellularLocation>
        <location evidence="1">Membrane</location>
        <topology evidence="1">Multi-pass membrane protein</topology>
    </subcellularLocation>
</comment>
<feature type="transmembrane region" description="Helical" evidence="7">
    <location>
        <begin position="175"/>
        <end position="196"/>
    </location>
</feature>
<keyword evidence="7" id="KW-0133">Cell shape</keyword>
<dbReference type="InterPro" id="IPR003524">
    <property type="entry name" value="PNAcMuramoyl-5peptid_Trfase"/>
</dbReference>
<keyword evidence="3 7" id="KW-0808">Transferase</keyword>
<organism evidence="9 10">
    <name type="scientific">Agrilactobacillus yilanensis</name>
    <dbReference type="NCBI Taxonomy" id="2485997"/>
    <lineage>
        <taxon>Bacteria</taxon>
        <taxon>Bacillati</taxon>
        <taxon>Bacillota</taxon>
        <taxon>Bacilli</taxon>
        <taxon>Lactobacillales</taxon>
        <taxon>Lactobacillaceae</taxon>
        <taxon>Agrilactobacillus</taxon>
    </lineage>
</organism>
<name>A0ABW4J6R7_9LACO</name>
<evidence type="ECO:0000256" key="7">
    <source>
        <dbReference type="HAMAP-Rule" id="MF_00038"/>
    </source>
</evidence>
<evidence type="ECO:0000256" key="1">
    <source>
        <dbReference type="ARBA" id="ARBA00004141"/>
    </source>
</evidence>
<reference evidence="10" key="1">
    <citation type="journal article" date="2019" name="Int. J. Syst. Evol. Microbiol.">
        <title>The Global Catalogue of Microorganisms (GCM) 10K type strain sequencing project: providing services to taxonomists for standard genome sequencing and annotation.</title>
        <authorList>
            <consortium name="The Broad Institute Genomics Platform"/>
            <consortium name="The Broad Institute Genome Sequencing Center for Infectious Disease"/>
            <person name="Wu L."/>
            <person name="Ma J."/>
        </authorList>
    </citation>
    <scope>NUCLEOTIDE SEQUENCE [LARGE SCALE GENOMIC DNA]</scope>
    <source>
        <strain evidence="10">CCM 8896</strain>
    </source>
</reference>
<dbReference type="InterPro" id="IPR000715">
    <property type="entry name" value="Glycosyl_transferase_4"/>
</dbReference>
<dbReference type="PANTHER" id="PTHR22926">
    <property type="entry name" value="PHOSPHO-N-ACETYLMURAMOYL-PENTAPEPTIDE-TRANSFERASE"/>
    <property type="match status" value="1"/>
</dbReference>
<dbReference type="Pfam" id="PF00953">
    <property type="entry name" value="Glycos_transf_4"/>
    <property type="match status" value="1"/>
</dbReference>
<comment type="cofactor">
    <cofactor evidence="7">
        <name>Mg(2+)</name>
        <dbReference type="ChEBI" id="CHEBI:18420"/>
    </cofactor>
</comment>
<comment type="function">
    <text evidence="7">Catalyzes the initial step of the lipid cycle reactions in the biosynthesis of the cell wall peptidoglycan: transfers peptidoglycan precursor phospho-MurNAc-pentapeptide from UDP-MurNAc-pentapeptide onto the lipid carrier undecaprenyl phosphate, yielding undecaprenyl-pyrophosphoryl-MurNAc-pentapeptide, known as lipid I.</text>
</comment>
<keyword evidence="7" id="KW-1003">Cell membrane</keyword>
<gene>
    <name evidence="7 9" type="primary">mraY</name>
    <name evidence="9" type="ORF">ACFQ5M_03375</name>
</gene>
<keyword evidence="7" id="KW-0573">Peptidoglycan synthesis</keyword>
<keyword evidence="7" id="KW-0131">Cell cycle</keyword>
<evidence type="ECO:0000313" key="10">
    <source>
        <dbReference type="Proteomes" id="UP001597267"/>
    </source>
</evidence>
<dbReference type="NCBIfam" id="TIGR00445">
    <property type="entry name" value="mraY"/>
    <property type="match status" value="1"/>
</dbReference>
<protein>
    <recommendedName>
        <fullName evidence="7 8">Phospho-N-acetylmuramoyl-pentapeptide-transferase</fullName>
        <ecNumber evidence="7 8">2.7.8.13</ecNumber>
    </recommendedName>
    <alternativeName>
        <fullName evidence="7">UDP-MurNAc-pentapeptide phosphotransferase</fullName>
    </alternativeName>
</protein>